<accession>A0ACC5XWG1</accession>
<comment type="caution">
    <text evidence="1">The sequence shown here is derived from an EMBL/GenBank/DDBJ whole genome shotgun (WGS) entry which is preliminary data.</text>
</comment>
<reference evidence="1 2" key="1">
    <citation type="journal article" date="2022" name="bioRxiv">
        <title>An ancient truncated duplication of the anti-Mullerian hormone receptor type 2 gene is a potential conserved master sex determinant in the Pangasiidae catfish family.</title>
        <authorList>
            <person name="Wen M."/>
            <person name="Pan Q."/>
            <person name="Jouanno E."/>
            <person name="Montfort J."/>
            <person name="Zahm M."/>
            <person name="Cabau C."/>
            <person name="Klopp C."/>
            <person name="Iampietro C."/>
            <person name="Roques C."/>
            <person name="Bouchez O."/>
            <person name="Castinel A."/>
            <person name="Donnadieu C."/>
            <person name="Parrinello H."/>
            <person name="Poncet C."/>
            <person name="Belmonte E."/>
            <person name="Gautier V."/>
            <person name="Avarre J.-C."/>
            <person name="Dugue R."/>
            <person name="Gustiano R."/>
            <person name="Ha T.T.T."/>
            <person name="Campet M."/>
            <person name="Sriphairoj K."/>
            <person name="Ribolli J."/>
            <person name="de Almeida F.L."/>
            <person name="Desvignes T."/>
            <person name="Postlethwait J.H."/>
            <person name="Bucao C.F."/>
            <person name="Robinson-Rechavi M."/>
            <person name="Bobe J."/>
            <person name="Herpin A."/>
            <person name="Guiguen Y."/>
        </authorList>
    </citation>
    <scope>NUCLEOTIDE SEQUENCE [LARGE SCALE GENOMIC DNA]</scope>
    <source>
        <strain evidence="1">YG-Dec2019</strain>
    </source>
</reference>
<evidence type="ECO:0000313" key="2">
    <source>
        <dbReference type="Proteomes" id="UP000829447"/>
    </source>
</evidence>
<organism evidence="1 2">
    <name type="scientific">Pangasianodon gigas</name>
    <name type="common">Mekong giant catfish</name>
    <name type="synonym">Pangasius gigas</name>
    <dbReference type="NCBI Taxonomy" id="30993"/>
    <lineage>
        <taxon>Eukaryota</taxon>
        <taxon>Metazoa</taxon>
        <taxon>Chordata</taxon>
        <taxon>Craniata</taxon>
        <taxon>Vertebrata</taxon>
        <taxon>Euteleostomi</taxon>
        <taxon>Actinopterygii</taxon>
        <taxon>Neopterygii</taxon>
        <taxon>Teleostei</taxon>
        <taxon>Ostariophysi</taxon>
        <taxon>Siluriformes</taxon>
        <taxon>Pangasiidae</taxon>
        <taxon>Pangasianodon</taxon>
    </lineage>
</organism>
<protein>
    <submittedName>
        <fullName evidence="1">Uncharacterized protein</fullName>
    </submittedName>
</protein>
<evidence type="ECO:0000313" key="1">
    <source>
        <dbReference type="EMBL" id="MCI4395667.1"/>
    </source>
</evidence>
<gene>
    <name evidence="1" type="ORF">PGIGA_G00194690</name>
</gene>
<proteinExistence type="predicted"/>
<name>A0ACC5XWG1_PANGG</name>
<dbReference type="EMBL" id="CM040483">
    <property type="protein sequence ID" value="MCI4395667.1"/>
    <property type="molecule type" value="Genomic_DNA"/>
</dbReference>
<keyword evidence="2" id="KW-1185">Reference proteome</keyword>
<dbReference type="Proteomes" id="UP000829447">
    <property type="component" value="Linkage Group LG30"/>
</dbReference>
<sequence>MTALSHTHTHTHTHTHRELRKRSWGFTGTKLLESRTQQEDLSEKNNELWESLSHSHTHTHTHTHTHIQPQQQRDMICLFILHRHTQDSVQ</sequence>